<name>Q39V13_GEOMG</name>
<dbReference type="eggNOG" id="ENOG50331AJ">
    <property type="taxonomic scope" value="Bacteria"/>
</dbReference>
<evidence type="ECO:0000313" key="2">
    <source>
        <dbReference type="EMBL" id="ABB31911.1"/>
    </source>
</evidence>
<sequence>MKRTALLTAALMLSSSLAFGATKTYQATGPVLEVKDDMIVVQKGKEKWEIAKDKDTKVTGDLKVGSKVTVQYTMKAASIEAKGEKKAEKKAEKKVEKKK</sequence>
<reference evidence="2 3" key="1">
    <citation type="submission" date="2005-10" db="EMBL/GenBank/DDBJ databases">
        <title>Complete sequence of Geobacter metallireducens GS-15.</title>
        <authorList>
            <consortium name="US DOE Joint Genome Institute"/>
            <person name="Copeland A."/>
            <person name="Lucas S."/>
            <person name="Lapidus A."/>
            <person name="Barry K."/>
            <person name="Detter J.C."/>
            <person name="Glavina T."/>
            <person name="Hammon N."/>
            <person name="Israni S."/>
            <person name="Pitluck S."/>
            <person name="Di Bartolo G."/>
            <person name="Chain P."/>
            <person name="Schmutz J."/>
            <person name="Larimer F."/>
            <person name="Land M."/>
            <person name="Kyrpides N."/>
            <person name="Ivanova N."/>
            <person name="Richardson P."/>
        </authorList>
    </citation>
    <scope>NUCLEOTIDE SEQUENCE [LARGE SCALE GENOMIC DNA]</scope>
    <source>
        <strain evidence="3">ATCC 53774 / DSM 7210 / GS-15</strain>
    </source>
</reference>
<feature type="signal peptide" evidence="1">
    <location>
        <begin position="1"/>
        <end position="20"/>
    </location>
</feature>
<reference evidence="2 3" key="2">
    <citation type="journal article" date="2009" name="BMC Microbiol.">
        <title>The genome sequence of Geobacter metallireducens: features of metabolism, physiology and regulation common and dissimilar to Geobacter sulfurreducens.</title>
        <authorList>
            <person name="Aklujkar M."/>
            <person name="Krushkal J."/>
            <person name="DiBartolo G."/>
            <person name="Lapidus A."/>
            <person name="Land M.L."/>
            <person name="Lovley D.R."/>
        </authorList>
    </citation>
    <scope>NUCLEOTIDE SEQUENCE [LARGE SCALE GENOMIC DNA]</scope>
    <source>
        <strain evidence="3">ATCC 53774 / DSM 7210 / GS-15</strain>
    </source>
</reference>
<organism evidence="2 3">
    <name type="scientific">Geobacter metallireducens (strain ATCC 53774 / DSM 7210 / GS-15)</name>
    <dbReference type="NCBI Taxonomy" id="269799"/>
    <lineage>
        <taxon>Bacteria</taxon>
        <taxon>Pseudomonadati</taxon>
        <taxon>Thermodesulfobacteriota</taxon>
        <taxon>Desulfuromonadia</taxon>
        <taxon>Geobacterales</taxon>
        <taxon>Geobacteraceae</taxon>
        <taxon>Geobacter</taxon>
    </lineage>
</organism>
<accession>Q39V13</accession>
<dbReference type="STRING" id="269799.Gmet_1680"/>
<dbReference type="Proteomes" id="UP000007073">
    <property type="component" value="Chromosome"/>
</dbReference>
<dbReference type="KEGG" id="gme:Gmet_1680"/>
<feature type="chain" id="PRO_5004223421" description="DUF5666 domain-containing protein" evidence="1">
    <location>
        <begin position="21"/>
        <end position="99"/>
    </location>
</feature>
<protein>
    <recommendedName>
        <fullName evidence="4">DUF5666 domain-containing protein</fullName>
    </recommendedName>
</protein>
<dbReference type="AlphaFoldDB" id="Q39V13"/>
<evidence type="ECO:0000256" key="1">
    <source>
        <dbReference type="SAM" id="SignalP"/>
    </source>
</evidence>
<evidence type="ECO:0008006" key="4">
    <source>
        <dbReference type="Google" id="ProtNLM"/>
    </source>
</evidence>
<dbReference type="EMBL" id="CP000148">
    <property type="protein sequence ID" value="ABB31911.1"/>
    <property type="molecule type" value="Genomic_DNA"/>
</dbReference>
<gene>
    <name evidence="2" type="ordered locus">Gmet_1680</name>
</gene>
<keyword evidence="1" id="KW-0732">Signal</keyword>
<evidence type="ECO:0000313" key="3">
    <source>
        <dbReference type="Proteomes" id="UP000007073"/>
    </source>
</evidence>
<dbReference type="HOGENOM" id="CLU_181429_0_0_7"/>
<proteinExistence type="predicted"/>
<keyword evidence="3" id="KW-1185">Reference proteome</keyword>
<dbReference type="RefSeq" id="WP_004511384.1">
    <property type="nucleotide sequence ID" value="NC_007517.1"/>
</dbReference>